<evidence type="ECO:0000256" key="4">
    <source>
        <dbReference type="ARBA" id="ARBA00022723"/>
    </source>
</evidence>
<dbReference type="STRING" id="685588.A0A067TFB9"/>
<comment type="cofactor">
    <cofactor evidence="8">
        <name>heme</name>
        <dbReference type="ChEBI" id="CHEBI:30413"/>
    </cofactor>
    <text evidence="8">The heme is bound between the two transmembrane subunits.</text>
</comment>
<evidence type="ECO:0008006" key="12">
    <source>
        <dbReference type="Google" id="ProtNLM"/>
    </source>
</evidence>
<evidence type="ECO:0000256" key="2">
    <source>
        <dbReference type="ARBA" id="ARBA00022617"/>
    </source>
</evidence>
<dbReference type="GO" id="GO:0009055">
    <property type="term" value="F:electron transfer activity"/>
    <property type="evidence" value="ECO:0007669"/>
    <property type="project" value="InterPro"/>
</dbReference>
<dbReference type="NCBIfam" id="TIGR02970">
    <property type="entry name" value="succ_dehyd_cytB"/>
    <property type="match status" value="1"/>
</dbReference>
<organism evidence="10 11">
    <name type="scientific">Galerina marginata (strain CBS 339.88)</name>
    <dbReference type="NCBI Taxonomy" id="685588"/>
    <lineage>
        <taxon>Eukaryota</taxon>
        <taxon>Fungi</taxon>
        <taxon>Dikarya</taxon>
        <taxon>Basidiomycota</taxon>
        <taxon>Agaricomycotina</taxon>
        <taxon>Agaricomycetes</taxon>
        <taxon>Agaricomycetidae</taxon>
        <taxon>Agaricales</taxon>
        <taxon>Agaricineae</taxon>
        <taxon>Strophariaceae</taxon>
        <taxon>Galerina</taxon>
    </lineage>
</organism>
<keyword evidence="5 9" id="KW-1133">Transmembrane helix</keyword>
<accession>A0A067TFB9</accession>
<evidence type="ECO:0000256" key="5">
    <source>
        <dbReference type="ARBA" id="ARBA00022989"/>
    </source>
</evidence>
<protein>
    <recommendedName>
        <fullName evidence="12">Succinate dehydrogenase cytochrome b560 subunit</fullName>
    </recommendedName>
</protein>
<dbReference type="GO" id="GO:0005739">
    <property type="term" value="C:mitochondrion"/>
    <property type="evidence" value="ECO:0007669"/>
    <property type="project" value="GOC"/>
</dbReference>
<keyword evidence="3 9" id="KW-0812">Transmembrane</keyword>
<feature type="binding site" description="axial binding residue" evidence="8">
    <location>
        <position position="96"/>
    </location>
    <ligand>
        <name>heme</name>
        <dbReference type="ChEBI" id="CHEBI:30413"/>
        <note>ligand shared with second transmembrane subunit</note>
    </ligand>
    <ligandPart>
        <name>Fe</name>
        <dbReference type="ChEBI" id="CHEBI:18248"/>
    </ligandPart>
</feature>
<dbReference type="Proteomes" id="UP000027222">
    <property type="component" value="Unassembled WGS sequence"/>
</dbReference>
<feature type="non-terminal residue" evidence="10">
    <location>
        <position position="143"/>
    </location>
</feature>
<keyword evidence="2 8" id="KW-0349">Heme</keyword>
<dbReference type="HOGENOM" id="CLU_094691_0_2_1"/>
<feature type="non-terminal residue" evidence="10">
    <location>
        <position position="1"/>
    </location>
</feature>
<dbReference type="OrthoDB" id="588261at2759"/>
<dbReference type="AlphaFoldDB" id="A0A067TFB9"/>
<dbReference type="GO" id="GO:0046872">
    <property type="term" value="F:metal ion binding"/>
    <property type="evidence" value="ECO:0007669"/>
    <property type="project" value="UniProtKB-KW"/>
</dbReference>
<keyword evidence="7 9" id="KW-0472">Membrane</keyword>
<dbReference type="PANTHER" id="PTHR10978:SF5">
    <property type="entry name" value="SUCCINATE DEHYDROGENASE CYTOCHROME B560 SUBUNIT, MITOCHONDRIAL"/>
    <property type="match status" value="1"/>
</dbReference>
<comment type="subcellular location">
    <subcellularLocation>
        <location evidence="1">Membrane</location>
    </subcellularLocation>
</comment>
<evidence type="ECO:0000256" key="1">
    <source>
        <dbReference type="ARBA" id="ARBA00004370"/>
    </source>
</evidence>
<evidence type="ECO:0000313" key="10">
    <source>
        <dbReference type="EMBL" id="KDR78594.1"/>
    </source>
</evidence>
<dbReference type="Gene3D" id="1.20.1300.10">
    <property type="entry name" value="Fumarate reductase/succinate dehydrogenase, transmembrane subunit"/>
    <property type="match status" value="1"/>
</dbReference>
<reference evidence="11" key="1">
    <citation type="journal article" date="2014" name="Proc. Natl. Acad. Sci. U.S.A.">
        <title>Extensive sampling of basidiomycete genomes demonstrates inadequacy of the white-rot/brown-rot paradigm for wood decay fungi.</title>
        <authorList>
            <person name="Riley R."/>
            <person name="Salamov A.A."/>
            <person name="Brown D.W."/>
            <person name="Nagy L.G."/>
            <person name="Floudas D."/>
            <person name="Held B.W."/>
            <person name="Levasseur A."/>
            <person name="Lombard V."/>
            <person name="Morin E."/>
            <person name="Otillar R."/>
            <person name="Lindquist E.A."/>
            <person name="Sun H."/>
            <person name="LaButti K.M."/>
            <person name="Schmutz J."/>
            <person name="Jabbour D."/>
            <person name="Luo H."/>
            <person name="Baker S.E."/>
            <person name="Pisabarro A.G."/>
            <person name="Walton J.D."/>
            <person name="Blanchette R.A."/>
            <person name="Henrissat B."/>
            <person name="Martin F."/>
            <person name="Cullen D."/>
            <person name="Hibbett D.S."/>
            <person name="Grigoriev I.V."/>
        </authorList>
    </citation>
    <scope>NUCLEOTIDE SEQUENCE [LARGE SCALE GENOMIC DNA]</scope>
    <source>
        <strain evidence="11">CBS 339.88</strain>
    </source>
</reference>
<dbReference type="GO" id="GO:0006099">
    <property type="term" value="P:tricarboxylic acid cycle"/>
    <property type="evidence" value="ECO:0007669"/>
    <property type="project" value="InterPro"/>
</dbReference>
<keyword evidence="11" id="KW-1185">Reference proteome</keyword>
<feature type="transmembrane region" description="Helical" evidence="9">
    <location>
        <begin position="121"/>
        <end position="142"/>
    </location>
</feature>
<sequence length="143" mass="15367">TESLSPSAQEVILNKQPLRRPSSPHLTIYQPQLTSIVSIANRITGAGLSVLLYGFSTAYLIAPGNFYTHVVEVIAGLPEGVKYAGKAILAAPFAFHSINNGLRHLSWDLVNFYEFTSVKGVYITGYIVLGATAVSTVALALMK</sequence>
<name>A0A067TFB9_GALM3</name>
<evidence type="ECO:0000256" key="7">
    <source>
        <dbReference type="ARBA" id="ARBA00023136"/>
    </source>
</evidence>
<dbReference type="InterPro" id="IPR034804">
    <property type="entry name" value="SQR/QFR_C/D"/>
</dbReference>
<evidence type="ECO:0000256" key="6">
    <source>
        <dbReference type="ARBA" id="ARBA00023004"/>
    </source>
</evidence>
<dbReference type="PIRSF" id="PIRSF000178">
    <property type="entry name" value="SDH_cyt_b560"/>
    <property type="match status" value="1"/>
</dbReference>
<evidence type="ECO:0000256" key="3">
    <source>
        <dbReference type="ARBA" id="ARBA00022692"/>
    </source>
</evidence>
<evidence type="ECO:0000313" key="11">
    <source>
        <dbReference type="Proteomes" id="UP000027222"/>
    </source>
</evidence>
<dbReference type="GO" id="GO:0006121">
    <property type="term" value="P:mitochondrial electron transport, succinate to ubiquinone"/>
    <property type="evidence" value="ECO:0007669"/>
    <property type="project" value="TreeGrafter"/>
</dbReference>
<proteinExistence type="predicted"/>
<dbReference type="EMBL" id="KL142374">
    <property type="protein sequence ID" value="KDR78594.1"/>
    <property type="molecule type" value="Genomic_DNA"/>
</dbReference>
<dbReference type="InterPro" id="IPR014314">
    <property type="entry name" value="Succ_DH_cytb556"/>
</dbReference>
<evidence type="ECO:0000256" key="9">
    <source>
        <dbReference type="SAM" id="Phobius"/>
    </source>
</evidence>
<dbReference type="CDD" id="cd03499">
    <property type="entry name" value="SQR_TypeC_SdhC"/>
    <property type="match status" value="1"/>
</dbReference>
<keyword evidence="4 8" id="KW-0479">Metal-binding</keyword>
<dbReference type="SUPFAM" id="SSF81343">
    <property type="entry name" value="Fumarate reductase respiratory complex transmembrane subunits"/>
    <property type="match status" value="1"/>
</dbReference>
<dbReference type="InterPro" id="IPR000701">
    <property type="entry name" value="SuccDH_FuR_B_TM-su"/>
</dbReference>
<keyword evidence="6 8" id="KW-0408">Iron</keyword>
<dbReference type="GO" id="GO:0016020">
    <property type="term" value="C:membrane"/>
    <property type="evidence" value="ECO:0007669"/>
    <property type="project" value="UniProtKB-SubCell"/>
</dbReference>
<evidence type="ECO:0000256" key="8">
    <source>
        <dbReference type="PIRSR" id="PIRSR000178-1"/>
    </source>
</evidence>
<gene>
    <name evidence="10" type="ORF">GALMADRAFT_43694</name>
</gene>
<feature type="transmembrane region" description="Helical" evidence="9">
    <location>
        <begin position="43"/>
        <end position="62"/>
    </location>
</feature>
<dbReference type="Pfam" id="PF01127">
    <property type="entry name" value="Sdh_cyt"/>
    <property type="match status" value="1"/>
</dbReference>
<dbReference type="PANTHER" id="PTHR10978">
    <property type="entry name" value="SUCCINATE DEHYDROGENASE CYTOCHROME B560 SUBUNIT"/>
    <property type="match status" value="1"/>
</dbReference>